<accession>A0ABR4AGY2</accession>
<proteinExistence type="predicted"/>
<name>A0ABR4AGY2_9LECA</name>
<sequence>MLRTWVLYSIKSFSTSRDLEEGKQVDFSAPPPSILVAGATINQDEACHIFQEGWLANLMKGYTDLQNVASCFRFHLLKGDRLVEEALSAHDECANISNHKAQRRSLGIRVFIAL</sequence>
<dbReference type="Proteomes" id="UP001590951">
    <property type="component" value="Unassembled WGS sequence"/>
</dbReference>
<evidence type="ECO:0000313" key="1">
    <source>
        <dbReference type="EMBL" id="KAL2044086.1"/>
    </source>
</evidence>
<dbReference type="EMBL" id="JBHFEH010000216">
    <property type="protein sequence ID" value="KAL2044086.1"/>
    <property type="molecule type" value="Genomic_DNA"/>
</dbReference>
<evidence type="ECO:0000313" key="2">
    <source>
        <dbReference type="Proteomes" id="UP001590951"/>
    </source>
</evidence>
<gene>
    <name evidence="1" type="ORF">ABVK25_012479</name>
</gene>
<keyword evidence="2" id="KW-1185">Reference proteome</keyword>
<protein>
    <submittedName>
        <fullName evidence="1">Uncharacterized protein</fullName>
    </submittedName>
</protein>
<reference evidence="1 2" key="1">
    <citation type="submission" date="2024-09" db="EMBL/GenBank/DDBJ databases">
        <title>Rethinking Asexuality: The Enigmatic Case of Functional Sexual Genes in Lepraria (Stereocaulaceae).</title>
        <authorList>
            <person name="Doellman M."/>
            <person name="Sun Y."/>
            <person name="Barcenas-Pena A."/>
            <person name="Lumbsch H.T."/>
            <person name="Grewe F."/>
        </authorList>
    </citation>
    <scope>NUCLEOTIDE SEQUENCE [LARGE SCALE GENOMIC DNA]</scope>
    <source>
        <strain evidence="1 2">Grewe 0041</strain>
    </source>
</reference>
<comment type="caution">
    <text evidence="1">The sequence shown here is derived from an EMBL/GenBank/DDBJ whole genome shotgun (WGS) entry which is preliminary data.</text>
</comment>
<organism evidence="1 2">
    <name type="scientific">Lepraria finkii</name>
    <dbReference type="NCBI Taxonomy" id="1340010"/>
    <lineage>
        <taxon>Eukaryota</taxon>
        <taxon>Fungi</taxon>
        <taxon>Dikarya</taxon>
        <taxon>Ascomycota</taxon>
        <taxon>Pezizomycotina</taxon>
        <taxon>Lecanoromycetes</taxon>
        <taxon>OSLEUM clade</taxon>
        <taxon>Lecanoromycetidae</taxon>
        <taxon>Lecanorales</taxon>
        <taxon>Lecanorineae</taxon>
        <taxon>Stereocaulaceae</taxon>
        <taxon>Lepraria</taxon>
    </lineage>
</organism>